<dbReference type="Proteomes" id="UP000014629">
    <property type="component" value="Unassembled WGS sequence"/>
</dbReference>
<accession>S3ZMM3</accession>
<reference evidence="3 4" key="1">
    <citation type="submission" date="2013-02" db="EMBL/GenBank/DDBJ databases">
        <title>Draft Genome Sequence of Streptomyces aurantiacus, Which Produces Setomimycin.</title>
        <authorList>
            <person name="Gruening B.A."/>
            <person name="Praeg A."/>
            <person name="Erxleben A."/>
            <person name="Guenther S."/>
            <person name="Mueller M."/>
        </authorList>
    </citation>
    <scope>NUCLEOTIDE SEQUENCE [LARGE SCALE GENOMIC DNA]</scope>
    <source>
        <strain evidence="3 4">JA 4570</strain>
    </source>
</reference>
<feature type="region of interest" description="Disordered" evidence="1">
    <location>
        <begin position="1"/>
        <end position="61"/>
    </location>
</feature>
<comment type="caution">
    <text evidence="3">The sequence shown here is derived from an EMBL/GenBank/DDBJ whole genome shotgun (WGS) entry which is preliminary data.</text>
</comment>
<sequence>MAGQGGAPPTPSGPGPAPSYGVTPDTLPPDASDGPRYGDLTGPEVPERPAEASRDCRGKKGVLVEPGPVDAAMGLRAMTVTLTHCGTGTYRLNGYPDLRVLDADREPLDVRGLKGTDEITTGMRDPGPHPVALAPRQSATVAVVWRNTYTDTTNPAVHAPHLRVVAGPGAPARTVTPHGGIDLGSTGRIATTAWTKFTPA</sequence>
<dbReference type="AlphaFoldDB" id="S3ZMM3"/>
<evidence type="ECO:0000313" key="4">
    <source>
        <dbReference type="Proteomes" id="UP000014629"/>
    </source>
</evidence>
<dbReference type="EMBL" id="AOPZ01000517">
    <property type="protein sequence ID" value="EPH39600.1"/>
    <property type="molecule type" value="Genomic_DNA"/>
</dbReference>
<keyword evidence="4" id="KW-1185">Reference proteome</keyword>
<organism evidence="3 4">
    <name type="scientific">Streptomyces aurantiacus JA 4570</name>
    <dbReference type="NCBI Taxonomy" id="1286094"/>
    <lineage>
        <taxon>Bacteria</taxon>
        <taxon>Bacillati</taxon>
        <taxon>Actinomycetota</taxon>
        <taxon>Actinomycetes</taxon>
        <taxon>Kitasatosporales</taxon>
        <taxon>Streptomycetaceae</taxon>
        <taxon>Streptomyces</taxon>
        <taxon>Streptomyces aurantiacus group</taxon>
    </lineage>
</organism>
<dbReference type="PATRIC" id="fig|1286094.4.peg.7263"/>
<protein>
    <recommendedName>
        <fullName evidence="2">DUF4232 domain-containing protein</fullName>
    </recommendedName>
</protein>
<evidence type="ECO:0000259" key="2">
    <source>
        <dbReference type="Pfam" id="PF14016"/>
    </source>
</evidence>
<feature type="domain" description="DUF4232" evidence="2">
    <location>
        <begin position="69"/>
        <end position="194"/>
    </location>
</feature>
<dbReference type="InterPro" id="IPR025326">
    <property type="entry name" value="DUF4232"/>
</dbReference>
<proteinExistence type="predicted"/>
<name>S3ZMM3_9ACTN</name>
<feature type="compositionally biased region" description="Pro residues" evidence="1">
    <location>
        <begin position="8"/>
        <end position="17"/>
    </location>
</feature>
<feature type="compositionally biased region" description="Basic and acidic residues" evidence="1">
    <location>
        <begin position="45"/>
        <end position="58"/>
    </location>
</feature>
<gene>
    <name evidence="3" type="ORF">STRAU_7339</name>
</gene>
<evidence type="ECO:0000313" key="3">
    <source>
        <dbReference type="EMBL" id="EPH39600.1"/>
    </source>
</evidence>
<dbReference type="Pfam" id="PF14016">
    <property type="entry name" value="DUF4232"/>
    <property type="match status" value="1"/>
</dbReference>
<evidence type="ECO:0000256" key="1">
    <source>
        <dbReference type="SAM" id="MobiDB-lite"/>
    </source>
</evidence>